<proteinExistence type="predicted"/>
<sequence>ERAEEFTFSLFGALLTFWNRRMRTRMYGGVRGRGLVTPSYSIERIDFIVHNVYIVYIHC</sequence>
<keyword evidence="2" id="KW-1185">Reference proteome</keyword>
<dbReference type="EMBL" id="JBHTKZ010000035">
    <property type="protein sequence ID" value="MFD1182961.1"/>
    <property type="molecule type" value="Genomic_DNA"/>
</dbReference>
<name>A0ABW3SDV0_9BACL</name>
<dbReference type="RefSeq" id="WP_379266609.1">
    <property type="nucleotide sequence ID" value="NZ_JBHTKZ010000035.1"/>
</dbReference>
<reference evidence="2" key="1">
    <citation type="journal article" date="2019" name="Int. J. Syst. Evol. Microbiol.">
        <title>The Global Catalogue of Microorganisms (GCM) 10K type strain sequencing project: providing services to taxonomists for standard genome sequencing and annotation.</title>
        <authorList>
            <consortium name="The Broad Institute Genomics Platform"/>
            <consortium name="The Broad Institute Genome Sequencing Center for Infectious Disease"/>
            <person name="Wu L."/>
            <person name="Ma J."/>
        </authorList>
    </citation>
    <scope>NUCLEOTIDE SEQUENCE [LARGE SCALE GENOMIC DNA]</scope>
    <source>
        <strain evidence="2">CCUG 48216</strain>
    </source>
</reference>
<evidence type="ECO:0000313" key="1">
    <source>
        <dbReference type="EMBL" id="MFD1182961.1"/>
    </source>
</evidence>
<dbReference type="Proteomes" id="UP001597211">
    <property type="component" value="Unassembled WGS sequence"/>
</dbReference>
<protein>
    <submittedName>
        <fullName evidence="1">Uncharacterized protein</fullName>
    </submittedName>
</protein>
<evidence type="ECO:0000313" key="2">
    <source>
        <dbReference type="Proteomes" id="UP001597211"/>
    </source>
</evidence>
<gene>
    <name evidence="1" type="ORF">ACFQ2Z_16505</name>
</gene>
<comment type="caution">
    <text evidence="1">The sequence shown here is derived from an EMBL/GenBank/DDBJ whole genome shotgun (WGS) entry which is preliminary data.</text>
</comment>
<feature type="non-terminal residue" evidence="1">
    <location>
        <position position="1"/>
    </location>
</feature>
<accession>A0ABW3SDV0</accession>
<organism evidence="1 2">
    <name type="scientific">Paenibacillus timonensis</name>
    <dbReference type="NCBI Taxonomy" id="225915"/>
    <lineage>
        <taxon>Bacteria</taxon>
        <taxon>Bacillati</taxon>
        <taxon>Bacillota</taxon>
        <taxon>Bacilli</taxon>
        <taxon>Bacillales</taxon>
        <taxon>Paenibacillaceae</taxon>
        <taxon>Paenibacillus</taxon>
    </lineage>
</organism>